<dbReference type="AlphaFoldDB" id="A0AAW2G8R1"/>
<proteinExistence type="predicted"/>
<evidence type="ECO:0000256" key="1">
    <source>
        <dbReference type="SAM" id="MobiDB-lite"/>
    </source>
</evidence>
<protein>
    <submittedName>
        <fullName evidence="2">Uncharacterized protein</fullName>
    </submittedName>
</protein>
<reference evidence="2 3" key="1">
    <citation type="submission" date="2023-03" db="EMBL/GenBank/DDBJ databases">
        <title>High recombination rates correlate with genetic variation in Cardiocondyla obscurior ants.</title>
        <authorList>
            <person name="Errbii M."/>
        </authorList>
    </citation>
    <scope>NUCLEOTIDE SEQUENCE [LARGE SCALE GENOMIC DNA]</scope>
    <source>
        <strain evidence="2">Alpha-2009</strain>
        <tissue evidence="2">Whole body</tissue>
    </source>
</reference>
<sequence>MPVIGCTKESNCKKDAFLKARQVETERSSGNPRKQGDSTDPKKIKKTTVPSNAVPDLPGKPDNVARYASGNKHLDKRVAVLEEPAAQKDLVEIPQSNDDKLRVKRAPREIRDSEFRESQDVI</sequence>
<organism evidence="2 3">
    <name type="scientific">Cardiocondyla obscurior</name>
    <dbReference type="NCBI Taxonomy" id="286306"/>
    <lineage>
        <taxon>Eukaryota</taxon>
        <taxon>Metazoa</taxon>
        <taxon>Ecdysozoa</taxon>
        <taxon>Arthropoda</taxon>
        <taxon>Hexapoda</taxon>
        <taxon>Insecta</taxon>
        <taxon>Pterygota</taxon>
        <taxon>Neoptera</taxon>
        <taxon>Endopterygota</taxon>
        <taxon>Hymenoptera</taxon>
        <taxon>Apocrita</taxon>
        <taxon>Aculeata</taxon>
        <taxon>Formicoidea</taxon>
        <taxon>Formicidae</taxon>
        <taxon>Myrmicinae</taxon>
        <taxon>Cardiocondyla</taxon>
    </lineage>
</organism>
<keyword evidence="3" id="KW-1185">Reference proteome</keyword>
<feature type="region of interest" description="Disordered" evidence="1">
    <location>
        <begin position="89"/>
        <end position="122"/>
    </location>
</feature>
<evidence type="ECO:0000313" key="3">
    <source>
        <dbReference type="Proteomes" id="UP001430953"/>
    </source>
</evidence>
<feature type="region of interest" description="Disordered" evidence="1">
    <location>
        <begin position="22"/>
        <end position="67"/>
    </location>
</feature>
<dbReference type="Proteomes" id="UP001430953">
    <property type="component" value="Unassembled WGS sequence"/>
</dbReference>
<gene>
    <name evidence="2" type="ORF">PUN28_005710</name>
</gene>
<dbReference type="EMBL" id="JADYXP020000005">
    <property type="protein sequence ID" value="KAL0123359.1"/>
    <property type="molecule type" value="Genomic_DNA"/>
</dbReference>
<comment type="caution">
    <text evidence="2">The sequence shown here is derived from an EMBL/GenBank/DDBJ whole genome shotgun (WGS) entry which is preliminary data.</text>
</comment>
<name>A0AAW2G8R1_9HYME</name>
<evidence type="ECO:0000313" key="2">
    <source>
        <dbReference type="EMBL" id="KAL0123359.1"/>
    </source>
</evidence>
<accession>A0AAW2G8R1</accession>